<evidence type="ECO:0000256" key="4">
    <source>
        <dbReference type="SAM" id="MobiDB-lite"/>
    </source>
</evidence>
<dbReference type="RefSeq" id="WP_342589420.1">
    <property type="nucleotide sequence ID" value="NZ_JAGGLG010000006.1"/>
</dbReference>
<dbReference type="InterPro" id="IPR004482">
    <property type="entry name" value="Mg_chelat-rel"/>
</dbReference>
<dbReference type="PANTHER" id="PTHR32039:SF7">
    <property type="entry name" value="COMPETENCE PROTEIN COMM"/>
    <property type="match status" value="1"/>
</dbReference>
<dbReference type="NCBIfam" id="TIGR00368">
    <property type="entry name" value="YifB family Mg chelatase-like AAA ATPase"/>
    <property type="match status" value="1"/>
</dbReference>
<dbReference type="Gene3D" id="3.30.230.10">
    <property type="match status" value="1"/>
</dbReference>
<dbReference type="InterPro" id="IPR014721">
    <property type="entry name" value="Ribsml_uS5_D2-typ_fold_subgr"/>
</dbReference>
<name>A0ABS4JQ89_9FIRM</name>
<keyword evidence="2" id="KW-0547">Nucleotide-binding</keyword>
<accession>A0ABS4JQ89</accession>
<evidence type="ECO:0000256" key="3">
    <source>
        <dbReference type="ARBA" id="ARBA00022840"/>
    </source>
</evidence>
<evidence type="ECO:0000256" key="1">
    <source>
        <dbReference type="ARBA" id="ARBA00006354"/>
    </source>
</evidence>
<organism evidence="6 7">
    <name type="scientific">Symbiobacterium terraclitae</name>
    <dbReference type="NCBI Taxonomy" id="557451"/>
    <lineage>
        <taxon>Bacteria</taxon>
        <taxon>Bacillati</taxon>
        <taxon>Bacillota</taxon>
        <taxon>Clostridia</taxon>
        <taxon>Eubacteriales</taxon>
        <taxon>Symbiobacteriaceae</taxon>
        <taxon>Symbiobacterium</taxon>
    </lineage>
</organism>
<dbReference type="Proteomes" id="UP001519289">
    <property type="component" value="Unassembled WGS sequence"/>
</dbReference>
<dbReference type="EMBL" id="JAGGLG010000006">
    <property type="protein sequence ID" value="MBP2017713.1"/>
    <property type="molecule type" value="Genomic_DNA"/>
</dbReference>
<evidence type="ECO:0000259" key="5">
    <source>
        <dbReference type="SMART" id="SM00382"/>
    </source>
</evidence>
<feature type="domain" description="AAA+ ATPase" evidence="5">
    <location>
        <begin position="241"/>
        <end position="423"/>
    </location>
</feature>
<feature type="region of interest" description="Disordered" evidence="4">
    <location>
        <begin position="537"/>
        <end position="560"/>
    </location>
</feature>
<comment type="similarity">
    <text evidence="1">Belongs to the Mg-chelatase subunits D/I family. ComM subfamily.</text>
</comment>
<reference evidence="6 7" key="1">
    <citation type="submission" date="2021-03" db="EMBL/GenBank/DDBJ databases">
        <title>Genomic Encyclopedia of Type Strains, Phase IV (KMG-IV): sequencing the most valuable type-strain genomes for metagenomic binning, comparative biology and taxonomic classification.</title>
        <authorList>
            <person name="Goeker M."/>
        </authorList>
    </citation>
    <scope>NUCLEOTIDE SEQUENCE [LARGE SCALE GENOMIC DNA]</scope>
    <source>
        <strain evidence="6 7">DSM 27138</strain>
    </source>
</reference>
<dbReference type="SMART" id="SM00382">
    <property type="entry name" value="AAA"/>
    <property type="match status" value="1"/>
</dbReference>
<keyword evidence="7" id="KW-1185">Reference proteome</keyword>
<dbReference type="Gene3D" id="3.40.50.300">
    <property type="entry name" value="P-loop containing nucleotide triphosphate hydrolases"/>
    <property type="match status" value="1"/>
</dbReference>
<evidence type="ECO:0000313" key="7">
    <source>
        <dbReference type="Proteomes" id="UP001519289"/>
    </source>
</evidence>
<evidence type="ECO:0000256" key="2">
    <source>
        <dbReference type="ARBA" id="ARBA00022741"/>
    </source>
</evidence>
<dbReference type="InterPro" id="IPR025158">
    <property type="entry name" value="Mg_chelat-rel_C"/>
</dbReference>
<dbReference type="SUPFAM" id="SSF52540">
    <property type="entry name" value="P-loop containing nucleoside triphosphate hydrolases"/>
    <property type="match status" value="1"/>
</dbReference>
<dbReference type="InterPro" id="IPR003593">
    <property type="entry name" value="AAA+_ATPase"/>
</dbReference>
<dbReference type="InterPro" id="IPR045006">
    <property type="entry name" value="CHLI-like"/>
</dbReference>
<dbReference type="PRINTS" id="PR01657">
    <property type="entry name" value="MCMFAMILY"/>
</dbReference>
<dbReference type="PANTHER" id="PTHR32039">
    <property type="entry name" value="MAGNESIUM-CHELATASE SUBUNIT CHLI"/>
    <property type="match status" value="1"/>
</dbReference>
<evidence type="ECO:0000313" key="6">
    <source>
        <dbReference type="EMBL" id="MBP2017713.1"/>
    </source>
</evidence>
<dbReference type="Pfam" id="PF13541">
    <property type="entry name" value="ChlI"/>
    <property type="match status" value="1"/>
</dbReference>
<dbReference type="InterPro" id="IPR020568">
    <property type="entry name" value="Ribosomal_Su5_D2-typ_SF"/>
</dbReference>
<protein>
    <submittedName>
        <fullName evidence="6">Magnesium chelatase family protein</fullName>
    </submittedName>
</protein>
<comment type="caution">
    <text evidence="6">The sequence shown here is derived from an EMBL/GenBank/DDBJ whole genome shotgun (WGS) entry which is preliminary data.</text>
</comment>
<dbReference type="SUPFAM" id="SSF54211">
    <property type="entry name" value="Ribosomal protein S5 domain 2-like"/>
    <property type="match status" value="1"/>
</dbReference>
<sequence>MGTVFVRVWSFALQGIDAVPVAVEVDVSPGLPAFEIVGLPDAAVREARERVRAAIRNGGWPFPLQRITVNLAPAHTRKEGAGFDAAIAVGVLAASGAFDPAALEGVAVAGELALDGALRPVRGALAMALAAQQGLRLILPPESAAEAAALCRGHSGPPGAAPDPAGGHAHPVDGRAAGSALAPVLSAPHLSDLVAHLRGERHLAVPEPAAPAEGGGEPDGDLALVRGQAVARRALEVAAAGGHNLLMVGPPGAGKSLLARCLPTVLPPLDDAESLEVSRIYSVAGELSGGGLMRRRPFRAPHHSASRAALLGGGTPIRPGEVTLAHRGVLFLDELPEFRRDVLEALRQPLEDGVVRLARASGHVAFPARPMLVAAANPCPCGHLGDPVRACTCSASAVHLYRGRLSGPMLDRFDLQLFLQPVDYEQYRSTAAAEPSAAVRERVLAARERQRRRLAGSGCSTNAEMGPALLRRFCRLPAGGEALMREAMDRFGLTLRGHDRVLRVARTLADLDGQDAIGLAHLAEALQYRVAGAEPVPAGGMQAQPSRDRVGRRLPAHANA</sequence>
<dbReference type="InterPro" id="IPR027417">
    <property type="entry name" value="P-loop_NTPase"/>
</dbReference>
<dbReference type="InterPro" id="IPR000523">
    <property type="entry name" value="Mg_chelatse_chII-like_cat_dom"/>
</dbReference>
<dbReference type="Pfam" id="PF13335">
    <property type="entry name" value="Mg_chelatase_C"/>
    <property type="match status" value="1"/>
</dbReference>
<gene>
    <name evidence="6" type="ORF">J2Z79_001098</name>
</gene>
<keyword evidence="3" id="KW-0067">ATP-binding</keyword>
<dbReference type="InterPro" id="IPR001208">
    <property type="entry name" value="MCM_dom"/>
</dbReference>
<dbReference type="Pfam" id="PF01078">
    <property type="entry name" value="Mg_chelatase"/>
    <property type="match status" value="1"/>
</dbReference>
<proteinExistence type="inferred from homology"/>